<comment type="caution">
    <text evidence="2">The sequence shown here is derived from an EMBL/GenBank/DDBJ whole genome shotgun (WGS) entry which is preliminary data.</text>
</comment>
<comment type="similarity">
    <text evidence="1">Belongs to the reverse transcriptase family. Telomerase subfamily.</text>
</comment>
<evidence type="ECO:0000313" key="2">
    <source>
        <dbReference type="EMBL" id="MCD7456701.1"/>
    </source>
</evidence>
<comment type="function">
    <text evidence="1">Telomerase is a ribonucleoprotein enzyme essential for the replication of chromosome termini in most eukaryotes. It elongates telomeres. It is a reverse transcriptase that adds simple sequence repeats to chromosome ends by copying a template sequence within the RNA component of the enzyme.</text>
</comment>
<dbReference type="PANTHER" id="PTHR12066">
    <property type="entry name" value="TELOMERASE REVERSE TRANSCRIPTASE"/>
    <property type="match status" value="1"/>
</dbReference>
<keyword evidence="3" id="KW-1185">Reference proteome</keyword>
<protein>
    <recommendedName>
        <fullName evidence="1">Telomerase reverse transcriptase</fullName>
        <ecNumber evidence="1">2.7.7.49</ecNumber>
    </recommendedName>
    <alternativeName>
        <fullName evidence="1">Telomerase catalytic subunit</fullName>
    </alternativeName>
</protein>
<dbReference type="Proteomes" id="UP000823775">
    <property type="component" value="Unassembled WGS sequence"/>
</dbReference>
<keyword evidence="1" id="KW-0808">Transferase</keyword>
<keyword evidence="1" id="KW-0548">Nucleotidyltransferase</keyword>
<keyword evidence="1" id="KW-0779">Telomere</keyword>
<accession>A0ABS8SCU3</accession>
<reference evidence="2 3" key="1">
    <citation type="journal article" date="2021" name="BMC Genomics">
        <title>Datura genome reveals duplications of psychoactive alkaloid biosynthetic genes and high mutation rate following tissue culture.</title>
        <authorList>
            <person name="Rajewski A."/>
            <person name="Carter-House D."/>
            <person name="Stajich J."/>
            <person name="Litt A."/>
        </authorList>
    </citation>
    <scope>NUCLEOTIDE SEQUENCE [LARGE SCALE GENOMIC DNA]</scope>
    <source>
        <strain evidence="2">AR-01</strain>
    </source>
</reference>
<name>A0ABS8SCU3_DATST</name>
<keyword evidence="1" id="KW-0539">Nucleus</keyword>
<dbReference type="InterPro" id="IPR003545">
    <property type="entry name" value="Telomerase_RT"/>
</dbReference>
<dbReference type="EMBL" id="JACEIK010000419">
    <property type="protein sequence ID" value="MCD7456701.1"/>
    <property type="molecule type" value="Genomic_DNA"/>
</dbReference>
<comment type="catalytic activity">
    <reaction evidence="1">
        <text>DNA(n) + a 2'-deoxyribonucleoside 5'-triphosphate = DNA(n+1) + diphosphate</text>
        <dbReference type="Rhea" id="RHEA:22508"/>
        <dbReference type="Rhea" id="RHEA-COMP:17339"/>
        <dbReference type="Rhea" id="RHEA-COMP:17340"/>
        <dbReference type="ChEBI" id="CHEBI:33019"/>
        <dbReference type="ChEBI" id="CHEBI:61560"/>
        <dbReference type="ChEBI" id="CHEBI:173112"/>
        <dbReference type="EC" id="2.7.7.49"/>
    </reaction>
</comment>
<evidence type="ECO:0000256" key="1">
    <source>
        <dbReference type="RuleBase" id="RU365061"/>
    </source>
</evidence>
<evidence type="ECO:0000313" key="3">
    <source>
        <dbReference type="Proteomes" id="UP000823775"/>
    </source>
</evidence>
<organism evidence="2 3">
    <name type="scientific">Datura stramonium</name>
    <name type="common">Jimsonweed</name>
    <name type="synonym">Common thornapple</name>
    <dbReference type="NCBI Taxonomy" id="4076"/>
    <lineage>
        <taxon>Eukaryota</taxon>
        <taxon>Viridiplantae</taxon>
        <taxon>Streptophyta</taxon>
        <taxon>Embryophyta</taxon>
        <taxon>Tracheophyta</taxon>
        <taxon>Spermatophyta</taxon>
        <taxon>Magnoliopsida</taxon>
        <taxon>eudicotyledons</taxon>
        <taxon>Gunneridae</taxon>
        <taxon>Pentapetalae</taxon>
        <taxon>asterids</taxon>
        <taxon>lamiids</taxon>
        <taxon>Solanales</taxon>
        <taxon>Solanaceae</taxon>
        <taxon>Solanoideae</taxon>
        <taxon>Datureae</taxon>
        <taxon>Datura</taxon>
    </lineage>
</organism>
<dbReference type="PANTHER" id="PTHR12066:SF0">
    <property type="entry name" value="TELOMERASE REVERSE TRANSCRIPTASE"/>
    <property type="match status" value="1"/>
</dbReference>
<keyword evidence="1" id="KW-0158">Chromosome</keyword>
<keyword evidence="1" id="KW-0479">Metal-binding</keyword>
<keyword evidence="1" id="KW-0460">Magnesium</keyword>
<comment type="subcellular location">
    <subcellularLocation>
        <location evidence="1">Nucleus</location>
    </subcellularLocation>
    <subcellularLocation>
        <location evidence="1">Chromosome</location>
        <location evidence="1">Telomere</location>
    </subcellularLocation>
</comment>
<gene>
    <name evidence="2" type="ORF">HAX54_032812</name>
</gene>
<dbReference type="EC" id="2.7.7.49" evidence="1"/>
<sequence length="229" mass="26489">MATEIKRRRVPDVLWRLFRDRARSLGETILSLIPLKTSENCKCKGRRCLGCVGENGAMSFLLREKDPDDYRKLLNQCFIVVSDQAPPLRGYDPHCRWPHLELVRRTIEMTISEQCSSSNIISSGYDKVSRFSDTVELLTSPSWNLLLRRIGDVLMFYLLKDTSIFLRFSRNKHHQLAGVPISDLCLKSHLHISATMYKSSLLHPGKFQFQKRLLLRGFEFHYVQVSLCG</sequence>
<keyword evidence="1" id="KW-0695">RNA-directed DNA polymerase</keyword>
<proteinExistence type="inferred from homology"/>